<reference evidence="2 3" key="1">
    <citation type="submission" date="2014-02" db="EMBL/GenBank/DDBJ databases">
        <title>The genome sequence of Colletotrichum salicis CBS 607.94.</title>
        <authorList>
            <person name="Baroncelli R."/>
            <person name="Thon M.R."/>
        </authorList>
    </citation>
    <scope>NUCLEOTIDE SEQUENCE [LARGE SCALE GENOMIC DNA]</scope>
    <source>
        <strain evidence="2 3">CBS 607.94</strain>
    </source>
</reference>
<evidence type="ECO:0000256" key="1">
    <source>
        <dbReference type="SAM" id="MobiDB-lite"/>
    </source>
</evidence>
<dbReference type="AlphaFoldDB" id="A0A135UMB0"/>
<dbReference type="Proteomes" id="UP000070121">
    <property type="component" value="Unassembled WGS sequence"/>
</dbReference>
<comment type="caution">
    <text evidence="2">The sequence shown here is derived from an EMBL/GenBank/DDBJ whole genome shotgun (WGS) entry which is preliminary data.</text>
</comment>
<organism evidence="2 3">
    <name type="scientific">Colletotrichum salicis</name>
    <dbReference type="NCBI Taxonomy" id="1209931"/>
    <lineage>
        <taxon>Eukaryota</taxon>
        <taxon>Fungi</taxon>
        <taxon>Dikarya</taxon>
        <taxon>Ascomycota</taxon>
        <taxon>Pezizomycotina</taxon>
        <taxon>Sordariomycetes</taxon>
        <taxon>Hypocreomycetidae</taxon>
        <taxon>Glomerellales</taxon>
        <taxon>Glomerellaceae</taxon>
        <taxon>Colletotrichum</taxon>
        <taxon>Colletotrichum acutatum species complex</taxon>
    </lineage>
</organism>
<evidence type="ECO:0000313" key="2">
    <source>
        <dbReference type="EMBL" id="KXH61518.1"/>
    </source>
</evidence>
<name>A0A135UMB0_9PEZI</name>
<protein>
    <submittedName>
        <fullName evidence="2">Uncharacterized protein</fullName>
    </submittedName>
</protein>
<gene>
    <name evidence="2" type="ORF">CSAL01_11143</name>
</gene>
<dbReference type="EMBL" id="JFFI01001271">
    <property type="protein sequence ID" value="KXH61518.1"/>
    <property type="molecule type" value="Genomic_DNA"/>
</dbReference>
<evidence type="ECO:0000313" key="3">
    <source>
        <dbReference type="Proteomes" id="UP000070121"/>
    </source>
</evidence>
<feature type="region of interest" description="Disordered" evidence="1">
    <location>
        <begin position="44"/>
        <end position="64"/>
    </location>
</feature>
<feature type="region of interest" description="Disordered" evidence="1">
    <location>
        <begin position="1"/>
        <end position="29"/>
    </location>
</feature>
<accession>A0A135UMB0</accession>
<sequence length="129" mass="14047">MSQHPIISQQRYPSTPRDPTSVLQSDYSAQDDTKCSIAMMDDDGSHSCHAGSPSSFDPPPVDSSSCGAAWESWGWGSTLEGANGHYETARLQLIRRCRDEILRCARSQAEPRFALLGVPTYHFACGPGS</sequence>
<proteinExistence type="predicted"/>
<keyword evidence="3" id="KW-1185">Reference proteome</keyword>